<feature type="transmembrane region" description="Helical" evidence="12">
    <location>
        <begin position="135"/>
        <end position="153"/>
    </location>
</feature>
<evidence type="ECO:0000256" key="9">
    <source>
        <dbReference type="ARBA" id="ARBA00023136"/>
    </source>
</evidence>
<keyword evidence="11 12" id="KW-0961">Cell wall biogenesis/degradation</keyword>
<keyword evidence="9 12" id="KW-0472">Membrane</keyword>
<keyword evidence="10 12" id="KW-0131">Cell cycle</keyword>
<evidence type="ECO:0000256" key="12">
    <source>
        <dbReference type="HAMAP-Rule" id="MF_00038"/>
    </source>
</evidence>
<dbReference type="InterPro" id="IPR000715">
    <property type="entry name" value="Glycosyl_transferase_4"/>
</dbReference>
<comment type="cofactor">
    <cofactor evidence="12">
        <name>Mg(2+)</name>
        <dbReference type="ChEBI" id="CHEBI:18420"/>
    </cofactor>
</comment>
<comment type="subcellular location">
    <subcellularLocation>
        <location evidence="12">Cell membrane</location>
        <topology evidence="12">Multi-pass membrane protein</topology>
    </subcellularLocation>
    <subcellularLocation>
        <location evidence="1">Membrane</location>
        <topology evidence="1">Multi-pass membrane protein</topology>
    </subcellularLocation>
</comment>
<feature type="transmembrane region" description="Helical" evidence="12">
    <location>
        <begin position="268"/>
        <end position="288"/>
    </location>
</feature>
<dbReference type="EMBL" id="CP004005">
    <property type="protein sequence ID" value="AGH17336.1"/>
    <property type="molecule type" value="Genomic_DNA"/>
</dbReference>
<dbReference type="PROSITE" id="PS01348">
    <property type="entry name" value="MRAY_2"/>
    <property type="match status" value="1"/>
</dbReference>
<keyword evidence="7 12" id="KW-0573">Peptidoglycan synthesis</keyword>
<feature type="transmembrane region" description="Helical" evidence="12">
    <location>
        <begin position="242"/>
        <end position="262"/>
    </location>
</feature>
<keyword evidence="3 12" id="KW-0132">Cell division</keyword>
<keyword evidence="12" id="KW-1003">Cell membrane</keyword>
<accession>A0ABN4B1N0</accession>
<reference evidence="14 15" key="1">
    <citation type="journal article" date="2013" name="Genome Announc.">
        <title>Complete Genome Sequence of a Chinese Strain of 'Candidatus Liberibacter asiaticus'.</title>
        <authorList>
            <person name="Lin H."/>
            <person name="Han C.S."/>
            <person name="Liu B."/>
            <person name="Lou B."/>
            <person name="Bai X."/>
            <person name="Deng C."/>
            <person name="Civerolo E.L."/>
            <person name="Gupta G."/>
        </authorList>
    </citation>
    <scope>NUCLEOTIDE SEQUENCE [LARGE SCALE GENOMIC DNA]</scope>
    <source>
        <strain evidence="15">gxpsy</strain>
    </source>
</reference>
<dbReference type="PROSITE" id="PS01347">
    <property type="entry name" value="MRAY_1"/>
    <property type="match status" value="1"/>
</dbReference>
<feature type="transmembrane region" description="Helical" evidence="12">
    <location>
        <begin position="74"/>
        <end position="92"/>
    </location>
</feature>
<evidence type="ECO:0000256" key="5">
    <source>
        <dbReference type="ARBA" id="ARBA00022692"/>
    </source>
</evidence>
<comment type="catalytic activity">
    <reaction evidence="12">
        <text>UDP-N-acetyl-alpha-D-muramoyl-L-alanyl-gamma-D-glutamyl-meso-2,6-diaminopimeloyl-D-alanyl-D-alanine + di-trans,octa-cis-undecaprenyl phosphate = di-trans,octa-cis-undecaprenyl diphospho-N-acetyl-alpha-D-muramoyl-L-alanyl-D-glutamyl-meso-2,6-diaminopimeloyl-D-alanyl-D-alanine + UMP</text>
        <dbReference type="Rhea" id="RHEA:28386"/>
        <dbReference type="ChEBI" id="CHEBI:57865"/>
        <dbReference type="ChEBI" id="CHEBI:60392"/>
        <dbReference type="ChEBI" id="CHEBI:61386"/>
        <dbReference type="ChEBI" id="CHEBI:61387"/>
        <dbReference type="EC" id="2.7.8.13"/>
    </reaction>
</comment>
<keyword evidence="12" id="KW-0479">Metal-binding</keyword>
<dbReference type="Pfam" id="PF10555">
    <property type="entry name" value="MraY_sig1"/>
    <property type="match status" value="1"/>
</dbReference>
<feature type="transmembrane region" description="Helical" evidence="12">
    <location>
        <begin position="21"/>
        <end position="40"/>
    </location>
</feature>
<feature type="transmembrane region" description="Helical" evidence="12">
    <location>
        <begin position="97"/>
        <end position="115"/>
    </location>
</feature>
<evidence type="ECO:0000256" key="7">
    <source>
        <dbReference type="ARBA" id="ARBA00022984"/>
    </source>
</evidence>
<dbReference type="RefSeq" id="WP_015452931.1">
    <property type="nucleotide sequence ID" value="NC_020549.1"/>
</dbReference>
<keyword evidence="5 12" id="KW-0812">Transmembrane</keyword>
<organism evidence="14 15">
    <name type="scientific">Candidatus Liberibacter asiaticus str. gxpsy</name>
    <dbReference type="NCBI Taxonomy" id="1174529"/>
    <lineage>
        <taxon>Bacteria</taxon>
        <taxon>Pseudomonadati</taxon>
        <taxon>Pseudomonadota</taxon>
        <taxon>Alphaproteobacteria</taxon>
        <taxon>Hyphomicrobiales</taxon>
        <taxon>Rhizobiaceae</taxon>
        <taxon>Liberibacter</taxon>
    </lineage>
</organism>
<dbReference type="PANTHER" id="PTHR22926:SF5">
    <property type="entry name" value="PHOSPHO-N-ACETYLMURAMOYL-PENTAPEPTIDE-TRANSFERASE HOMOLOG"/>
    <property type="match status" value="1"/>
</dbReference>
<dbReference type="CDD" id="cd06852">
    <property type="entry name" value="GT_MraY"/>
    <property type="match status" value="1"/>
</dbReference>
<dbReference type="PANTHER" id="PTHR22926">
    <property type="entry name" value="PHOSPHO-N-ACETYLMURAMOYL-PENTAPEPTIDE-TRANSFERASE"/>
    <property type="match status" value="1"/>
</dbReference>
<evidence type="ECO:0000256" key="8">
    <source>
        <dbReference type="ARBA" id="ARBA00022989"/>
    </source>
</evidence>
<dbReference type="Proteomes" id="UP000011820">
    <property type="component" value="Chromosome"/>
</dbReference>
<keyword evidence="15" id="KW-1185">Reference proteome</keyword>
<dbReference type="InterPro" id="IPR003524">
    <property type="entry name" value="PNAcMuramoyl-5peptid_Trfase"/>
</dbReference>
<dbReference type="GeneID" id="93077327"/>
<evidence type="ECO:0000256" key="11">
    <source>
        <dbReference type="ARBA" id="ARBA00023316"/>
    </source>
</evidence>
<sequence>MFIQLADFSEYYIITHVLKYVTFRSSAAFFSAMLIVFAFGPKVIDCLRSLQEFRGQPVRVPNLPIHARKIDTPTMGGIIILMGLIGSSLLWADFSSLHVSIILLLTLSFGLVGFYDDYIKITTGDAGGLSGKVRILIEFIIAILAVCALLFYSNSTLLGIETKTSIVFPFFRDIILDMGLFFIPFAAFVIVATANAVNLTDGLDGLAIVPVMIASVAFSFIAYVAGNILLSHYLQVNFVPGVGELVVVISALIGAGIGFLWFNISPAVIFMGDTGSLALGAFIGGIAVSTKHEILLIIIGGLFVVETLSVIMQVGYFKMTKKRVFLMAPIHHHFEKKGWTENQIVIRFWIISFIFAVIGLLTLKMR</sequence>
<evidence type="ECO:0000256" key="2">
    <source>
        <dbReference type="ARBA" id="ARBA00005583"/>
    </source>
</evidence>
<name>A0ABN4B1N0_LIBAS</name>
<evidence type="ECO:0000256" key="10">
    <source>
        <dbReference type="ARBA" id="ARBA00023306"/>
    </source>
</evidence>
<comment type="pathway">
    <text evidence="12">Cell wall biogenesis; peptidoglycan biosynthesis.</text>
</comment>
<keyword evidence="6 12" id="KW-0133">Cell shape</keyword>
<feature type="transmembrane region" description="Helical" evidence="12">
    <location>
        <begin position="206"/>
        <end position="230"/>
    </location>
</feature>
<gene>
    <name evidence="12" type="primary">mraY</name>
    <name evidence="14" type="ORF">WSI_04840</name>
</gene>
<feature type="transmembrane region" description="Helical" evidence="12">
    <location>
        <begin position="344"/>
        <end position="363"/>
    </location>
</feature>
<evidence type="ECO:0000313" key="15">
    <source>
        <dbReference type="Proteomes" id="UP000011820"/>
    </source>
</evidence>
<feature type="transmembrane region" description="Helical" evidence="12">
    <location>
        <begin position="174"/>
        <end position="194"/>
    </location>
</feature>
<evidence type="ECO:0000256" key="4">
    <source>
        <dbReference type="ARBA" id="ARBA00022679"/>
    </source>
</evidence>
<dbReference type="InterPro" id="IPR018480">
    <property type="entry name" value="PNAcMuramoyl-5peptid_Trfase_CS"/>
</dbReference>
<dbReference type="Pfam" id="PF00953">
    <property type="entry name" value="Glycos_transf_4"/>
    <property type="match status" value="1"/>
</dbReference>
<protein>
    <recommendedName>
        <fullName evidence="12 13">Phospho-N-acetylmuramoyl-pentapeptide-transferase</fullName>
        <ecNumber evidence="12 13">2.7.8.13</ecNumber>
    </recommendedName>
    <alternativeName>
        <fullName evidence="12">UDP-MurNAc-pentapeptide phosphotransferase</fullName>
    </alternativeName>
</protein>
<keyword evidence="12" id="KW-0460">Magnesium</keyword>
<evidence type="ECO:0000256" key="1">
    <source>
        <dbReference type="ARBA" id="ARBA00004141"/>
    </source>
</evidence>
<feature type="transmembrane region" description="Helical" evidence="12">
    <location>
        <begin position="295"/>
        <end position="317"/>
    </location>
</feature>
<evidence type="ECO:0000313" key="14">
    <source>
        <dbReference type="EMBL" id="AGH17336.1"/>
    </source>
</evidence>
<evidence type="ECO:0000256" key="6">
    <source>
        <dbReference type="ARBA" id="ARBA00022960"/>
    </source>
</evidence>
<dbReference type="EC" id="2.7.8.13" evidence="12 13"/>
<dbReference type="NCBIfam" id="TIGR00445">
    <property type="entry name" value="mraY"/>
    <property type="match status" value="1"/>
</dbReference>
<evidence type="ECO:0000256" key="3">
    <source>
        <dbReference type="ARBA" id="ARBA00022618"/>
    </source>
</evidence>
<keyword evidence="8 12" id="KW-1133">Transmembrane helix</keyword>
<comment type="similarity">
    <text evidence="2 12">Belongs to the glycosyltransferase 4 family. MraY subfamily.</text>
</comment>
<keyword evidence="4 12" id="KW-0808">Transferase</keyword>
<proteinExistence type="inferred from homology"/>
<comment type="function">
    <text evidence="12">Catalyzes the initial step of the lipid cycle reactions in the biosynthesis of the cell wall peptidoglycan: transfers peptidoglycan precursor phospho-MurNAc-pentapeptide from UDP-MurNAc-pentapeptide onto the lipid carrier undecaprenyl phosphate, yielding undecaprenyl-pyrophosphoryl-MurNAc-pentapeptide, known as lipid I.</text>
</comment>
<dbReference type="HAMAP" id="MF_00038">
    <property type="entry name" value="MraY"/>
    <property type="match status" value="1"/>
</dbReference>
<evidence type="ECO:0000256" key="13">
    <source>
        <dbReference type="NCBIfam" id="TIGR00445"/>
    </source>
</evidence>